<dbReference type="AlphaFoldDB" id="D3FB01"/>
<dbReference type="HOGENOM" id="CLU_075817_0_0_11"/>
<protein>
    <recommendedName>
        <fullName evidence="2">DUF1707 domain-containing protein</fullName>
    </recommendedName>
</protein>
<feature type="compositionally biased region" description="Pro residues" evidence="1">
    <location>
        <begin position="232"/>
        <end position="245"/>
    </location>
</feature>
<accession>D3FB01</accession>
<evidence type="ECO:0000313" key="4">
    <source>
        <dbReference type="Proteomes" id="UP000008229"/>
    </source>
</evidence>
<proteinExistence type="predicted"/>
<evidence type="ECO:0000313" key="3">
    <source>
        <dbReference type="EMBL" id="ADB53193.1"/>
    </source>
</evidence>
<dbReference type="KEGG" id="cwo:Cwoe_4780"/>
<dbReference type="InterPro" id="IPR012551">
    <property type="entry name" value="DUF1707_SHOCT-like"/>
</dbReference>
<sequence>MCLARAVTFRTRGAHGTLGDVDQPPLRASDADREHVIGLLRQASVDGRLTVEELADRAELAQDARTYDELTAITADLLPGGALPVTPTGVGGVGGALGERVERHRATLSSLDRRGRWRLPHRSRYVATLGSVQLDLRQAIMPGPEVEIELKAVLGSAELLVPPGTDVRVSGGNVLGSCELHLGGEAPPPGAPIVHVVLAGALGSVEVRAEPRLGDRIKEEAKRIAQRWISTPRPPAPPRAPRPPR</sequence>
<name>D3FB01_CONWI</name>
<keyword evidence="4" id="KW-1185">Reference proteome</keyword>
<dbReference type="eggNOG" id="COG4758">
    <property type="taxonomic scope" value="Bacteria"/>
</dbReference>
<evidence type="ECO:0000256" key="1">
    <source>
        <dbReference type="SAM" id="MobiDB-lite"/>
    </source>
</evidence>
<evidence type="ECO:0000259" key="2">
    <source>
        <dbReference type="Pfam" id="PF08044"/>
    </source>
</evidence>
<dbReference type="STRING" id="469383.Cwoe_4780"/>
<dbReference type="EMBL" id="CP001854">
    <property type="protein sequence ID" value="ADB53193.1"/>
    <property type="molecule type" value="Genomic_DNA"/>
</dbReference>
<reference evidence="3 4" key="1">
    <citation type="journal article" date="2010" name="Stand. Genomic Sci.">
        <title>Complete genome sequence of Conexibacter woesei type strain (ID131577).</title>
        <authorList>
            <person name="Pukall R."/>
            <person name="Lapidus A."/>
            <person name="Glavina Del Rio T."/>
            <person name="Copeland A."/>
            <person name="Tice H."/>
            <person name="Cheng J.-F."/>
            <person name="Lucas S."/>
            <person name="Chen F."/>
            <person name="Nolan M."/>
            <person name="Bruce D."/>
            <person name="Goodwin L."/>
            <person name="Pitluck S."/>
            <person name="Mavromatis K."/>
            <person name="Ivanova N."/>
            <person name="Ovchinnikova G."/>
            <person name="Pati A."/>
            <person name="Chen A."/>
            <person name="Palaniappan K."/>
            <person name="Land M."/>
            <person name="Hauser L."/>
            <person name="Chang Y.-J."/>
            <person name="Jeffries C.D."/>
            <person name="Chain P."/>
            <person name="Meincke L."/>
            <person name="Sims D."/>
            <person name="Brettin T."/>
            <person name="Detter J.C."/>
            <person name="Rohde M."/>
            <person name="Goeker M."/>
            <person name="Bristow J."/>
            <person name="Eisen J.A."/>
            <person name="Markowitz V."/>
            <person name="Kyrpides N.C."/>
            <person name="Klenk H.-P."/>
            <person name="Hugenholtz P."/>
        </authorList>
    </citation>
    <scope>NUCLEOTIDE SEQUENCE [LARGE SCALE GENOMIC DNA]</scope>
    <source>
        <strain evidence="4">DSM 14684 / CIP 108061 / JCM 11494 / NBRC 100937 / ID131577</strain>
    </source>
</reference>
<gene>
    <name evidence="3" type="ordered locus">Cwoe_4780</name>
</gene>
<feature type="domain" description="DUF1707" evidence="2">
    <location>
        <begin position="26"/>
        <end position="77"/>
    </location>
</feature>
<organism evidence="3 4">
    <name type="scientific">Conexibacter woesei (strain DSM 14684 / CCUG 47730 / CIP 108061 / JCM 11494 / NBRC 100937 / ID131577)</name>
    <dbReference type="NCBI Taxonomy" id="469383"/>
    <lineage>
        <taxon>Bacteria</taxon>
        <taxon>Bacillati</taxon>
        <taxon>Actinomycetota</taxon>
        <taxon>Thermoleophilia</taxon>
        <taxon>Solirubrobacterales</taxon>
        <taxon>Conexibacteraceae</taxon>
        <taxon>Conexibacter</taxon>
    </lineage>
</organism>
<feature type="region of interest" description="Disordered" evidence="1">
    <location>
        <begin position="225"/>
        <end position="245"/>
    </location>
</feature>
<dbReference type="Pfam" id="PF08044">
    <property type="entry name" value="DUF1707"/>
    <property type="match status" value="1"/>
</dbReference>
<dbReference type="Proteomes" id="UP000008229">
    <property type="component" value="Chromosome"/>
</dbReference>
<reference evidence="4" key="2">
    <citation type="submission" date="2010-01" db="EMBL/GenBank/DDBJ databases">
        <title>The complete genome of Conexibacter woesei DSM 14684.</title>
        <authorList>
            <consortium name="US DOE Joint Genome Institute (JGI-PGF)"/>
            <person name="Lucas S."/>
            <person name="Copeland A."/>
            <person name="Lapidus A."/>
            <person name="Glavina del Rio T."/>
            <person name="Dalin E."/>
            <person name="Tice H."/>
            <person name="Bruce D."/>
            <person name="Goodwin L."/>
            <person name="Pitluck S."/>
            <person name="Kyrpides N."/>
            <person name="Mavromatis K."/>
            <person name="Ivanova N."/>
            <person name="Mikhailova N."/>
            <person name="Chertkov O."/>
            <person name="Brettin T."/>
            <person name="Detter J.C."/>
            <person name="Han C."/>
            <person name="Larimer F."/>
            <person name="Land M."/>
            <person name="Hauser L."/>
            <person name="Markowitz V."/>
            <person name="Cheng J.-F."/>
            <person name="Hugenholtz P."/>
            <person name="Woyke T."/>
            <person name="Wu D."/>
            <person name="Pukall R."/>
            <person name="Steenblock K."/>
            <person name="Schneider S."/>
            <person name="Klenk H.-P."/>
            <person name="Eisen J.A."/>
        </authorList>
    </citation>
    <scope>NUCLEOTIDE SEQUENCE [LARGE SCALE GENOMIC DNA]</scope>
    <source>
        <strain evidence="4">DSM 14684 / CIP 108061 / JCM 11494 / NBRC 100937 / ID131577</strain>
    </source>
</reference>
<dbReference type="PANTHER" id="PTHR40763">
    <property type="entry name" value="MEMBRANE PROTEIN-RELATED"/>
    <property type="match status" value="1"/>
</dbReference>
<dbReference type="PANTHER" id="PTHR40763:SF4">
    <property type="entry name" value="DUF1707 DOMAIN-CONTAINING PROTEIN"/>
    <property type="match status" value="1"/>
</dbReference>